<keyword evidence="2" id="KW-0255">Endonuclease</keyword>
<dbReference type="SUPFAM" id="SSF52980">
    <property type="entry name" value="Restriction endonuclease-like"/>
    <property type="match status" value="1"/>
</dbReference>
<dbReference type="Pfam" id="PF09126">
    <property type="entry name" value="NaeI"/>
    <property type="match status" value="1"/>
</dbReference>
<dbReference type="GO" id="GO:0009307">
    <property type="term" value="P:DNA restriction-modification system"/>
    <property type="evidence" value="ECO:0007669"/>
    <property type="project" value="InterPro"/>
</dbReference>
<evidence type="ECO:0000256" key="1">
    <source>
        <dbReference type="ARBA" id="ARBA00022722"/>
    </source>
</evidence>
<evidence type="ECO:0000313" key="6">
    <source>
        <dbReference type="Proteomes" id="UP000019222"/>
    </source>
</evidence>
<keyword evidence="3" id="KW-0378">Hydrolase</keyword>
<gene>
    <name evidence="5" type="ORF">B843_05600</name>
</gene>
<dbReference type="REBASE" id="78950">
    <property type="entry name" value="Cvi20294ORF5605P"/>
</dbReference>
<dbReference type="CDD" id="cd22338">
    <property type="entry name" value="NaeI-like"/>
    <property type="match status" value="1"/>
</dbReference>
<evidence type="ECO:0000256" key="2">
    <source>
        <dbReference type="ARBA" id="ARBA00022759"/>
    </source>
</evidence>
<dbReference type="GO" id="GO:0009036">
    <property type="term" value="F:type II site-specific deoxyribonuclease activity"/>
    <property type="evidence" value="ECO:0007669"/>
    <property type="project" value="InterPro"/>
</dbReference>
<dbReference type="InterPro" id="IPR011335">
    <property type="entry name" value="Restrct_endonuc-II-like"/>
</dbReference>
<evidence type="ECO:0000256" key="3">
    <source>
        <dbReference type="ARBA" id="ARBA00022801"/>
    </source>
</evidence>
<proteinExistence type="predicted"/>
<reference evidence="5 6" key="1">
    <citation type="submission" date="2013-02" db="EMBL/GenBank/DDBJ databases">
        <title>The complete genome sequence of Corynebacterium vitaeruminis DSM 20294.</title>
        <authorList>
            <person name="Ruckert C."/>
            <person name="Albersmeier A."/>
            <person name="Kalinowski J."/>
        </authorList>
    </citation>
    <scope>NUCLEOTIDE SEQUENCE [LARGE SCALE GENOMIC DNA]</scope>
    <source>
        <strain evidence="6">ATCC 10234</strain>
    </source>
</reference>
<dbReference type="GO" id="GO:0003677">
    <property type="term" value="F:DNA binding"/>
    <property type="evidence" value="ECO:0007669"/>
    <property type="project" value="InterPro"/>
</dbReference>
<organism evidence="5 6">
    <name type="scientific">Corynebacterium vitaeruminis DSM 20294</name>
    <dbReference type="NCBI Taxonomy" id="1224164"/>
    <lineage>
        <taxon>Bacteria</taxon>
        <taxon>Bacillati</taxon>
        <taxon>Actinomycetota</taxon>
        <taxon>Actinomycetes</taxon>
        <taxon>Mycobacteriales</taxon>
        <taxon>Corynebacteriaceae</taxon>
        <taxon>Corynebacterium</taxon>
    </lineage>
</organism>
<keyword evidence="1" id="KW-0540">Nuclease</keyword>
<dbReference type="Gene3D" id="1.10.10.10">
    <property type="entry name" value="Winged helix-like DNA-binding domain superfamily/Winged helix DNA-binding domain"/>
    <property type="match status" value="1"/>
</dbReference>
<dbReference type="Gene3D" id="3.40.600.10">
    <property type="entry name" value="DNA mismatch repair MutH/Restriction endonuclease, type II"/>
    <property type="match status" value="1"/>
</dbReference>
<dbReference type="InterPro" id="IPR037057">
    <property type="entry name" value="DNA_rep_MutH/T2_RE_sf"/>
</dbReference>
<dbReference type="InterPro" id="IPR036388">
    <property type="entry name" value="WH-like_DNA-bd_sf"/>
</dbReference>
<dbReference type="eggNOG" id="ENOG502ZBFM">
    <property type="taxonomic scope" value="Bacteria"/>
</dbReference>
<name>W5Y0V1_9CORY</name>
<keyword evidence="6" id="KW-1185">Reference proteome</keyword>
<feature type="domain" description="Type II restriction enzyme NaeI" evidence="4">
    <location>
        <begin position="14"/>
        <end position="299"/>
    </location>
</feature>
<sequence length="303" mass="33741">MEGSFSPSPVALELTEAIRKEDPDGSKIANAIRESMDYAYNGQQTGRFRPEELSKTESAHIGSLVEINIRRALDGFIKDGQVMDFEILGHEVDCKYSKHPFGWMIPNEALGHTAMVCHANDHESSWRLGFVSITNEILNKGGNRDQKRTISAQGRNAISWAWYNAALPPNTLLHLPKEDVEAIMAPKSGQKRIDELFRRAQKMRIPRGVLATVGQQKDFMKRARKNGGSRTNLAAEGILVLGQYEKDQEIAARLEIPVPLRGESVSVRVVRCEEGFLGPKVDLLGSSWRVATQDDPIEPAPEI</sequence>
<dbReference type="HOGENOM" id="CLU_064656_0_0_11"/>
<evidence type="ECO:0000313" key="5">
    <source>
        <dbReference type="EMBL" id="AHI22505.1"/>
    </source>
</evidence>
<accession>W5Y0V1</accession>
<dbReference type="KEGG" id="cvt:B843_05600"/>
<protein>
    <submittedName>
        <fullName evidence="5">Type II site-specific deoxyribonuclease</fullName>
    </submittedName>
</protein>
<dbReference type="RefSeq" id="WP_081751505.1">
    <property type="nucleotide sequence ID" value="NZ_CP004353.1"/>
</dbReference>
<dbReference type="AlphaFoldDB" id="W5Y0V1"/>
<dbReference type="EMBL" id="CP004353">
    <property type="protein sequence ID" value="AHI22505.1"/>
    <property type="molecule type" value="Genomic_DNA"/>
</dbReference>
<dbReference type="InterPro" id="IPR015210">
    <property type="entry name" value="NaeI"/>
</dbReference>
<dbReference type="Proteomes" id="UP000019222">
    <property type="component" value="Chromosome"/>
</dbReference>
<evidence type="ECO:0000259" key="4">
    <source>
        <dbReference type="Pfam" id="PF09126"/>
    </source>
</evidence>